<dbReference type="AlphaFoldDB" id="A0AAE3EJQ4"/>
<organism evidence="1 2">
    <name type="scientific">Teretinema zuelzerae</name>
    <dbReference type="NCBI Taxonomy" id="156"/>
    <lineage>
        <taxon>Bacteria</taxon>
        <taxon>Pseudomonadati</taxon>
        <taxon>Spirochaetota</taxon>
        <taxon>Spirochaetia</taxon>
        <taxon>Spirochaetales</taxon>
        <taxon>Treponemataceae</taxon>
        <taxon>Teretinema</taxon>
    </lineage>
</organism>
<name>A0AAE3EJQ4_9SPIR</name>
<gene>
    <name evidence="1" type="ORF">K7J14_08415</name>
</gene>
<dbReference type="EMBL" id="JAINWA010000003">
    <property type="protein sequence ID" value="MCD1654728.1"/>
    <property type="molecule type" value="Genomic_DNA"/>
</dbReference>
<dbReference type="RefSeq" id="WP_230755232.1">
    <property type="nucleotide sequence ID" value="NZ_JAINWA010000003.1"/>
</dbReference>
<evidence type="ECO:0000313" key="1">
    <source>
        <dbReference type="EMBL" id="MCD1654728.1"/>
    </source>
</evidence>
<reference evidence="1" key="1">
    <citation type="submission" date="2021-08" db="EMBL/GenBank/DDBJ databases">
        <title>Comparative analyses of Brucepasteria parasyntrophica and Teretinema zuelzerae.</title>
        <authorList>
            <person name="Song Y."/>
            <person name="Brune A."/>
        </authorList>
    </citation>
    <scope>NUCLEOTIDE SEQUENCE</scope>
    <source>
        <strain evidence="1">DSM 1903</strain>
    </source>
</reference>
<evidence type="ECO:0000313" key="2">
    <source>
        <dbReference type="Proteomes" id="UP001198163"/>
    </source>
</evidence>
<accession>A0AAE3EJQ4</accession>
<protein>
    <submittedName>
        <fullName evidence="1">Uncharacterized protein</fullName>
    </submittedName>
</protein>
<comment type="caution">
    <text evidence="1">The sequence shown here is derived from an EMBL/GenBank/DDBJ whole genome shotgun (WGS) entry which is preliminary data.</text>
</comment>
<sequence>MNDINFLNEVKELLICGRDMLSTLDKHGIDVPAELITRYDKAIIKLEKEK</sequence>
<proteinExistence type="predicted"/>
<keyword evidence="2" id="KW-1185">Reference proteome</keyword>
<dbReference type="Proteomes" id="UP001198163">
    <property type="component" value="Unassembled WGS sequence"/>
</dbReference>